<feature type="compositionally biased region" description="Low complexity" evidence="1">
    <location>
        <begin position="404"/>
        <end position="415"/>
    </location>
</feature>
<feature type="region of interest" description="Disordered" evidence="1">
    <location>
        <begin position="193"/>
        <end position="224"/>
    </location>
</feature>
<feature type="region of interest" description="Disordered" evidence="1">
    <location>
        <begin position="392"/>
        <end position="415"/>
    </location>
</feature>
<feature type="region of interest" description="Disordered" evidence="1">
    <location>
        <begin position="496"/>
        <end position="611"/>
    </location>
</feature>
<dbReference type="Proteomes" id="UP001152799">
    <property type="component" value="Chromosome 6"/>
</dbReference>
<dbReference type="PANTHER" id="PTHR22736:SF2">
    <property type="entry name" value="COILED-COIL DOMAIN-CONTAINING PROTEIN 66"/>
    <property type="match status" value="1"/>
</dbReference>
<proteinExistence type="predicted"/>
<keyword evidence="4" id="KW-1185">Reference proteome</keyword>
<protein>
    <recommendedName>
        <fullName evidence="2">CCDC66 domain-containing protein</fullName>
    </recommendedName>
</protein>
<name>A0A9N9MV52_9CUCU</name>
<gene>
    <name evidence="3" type="ORF">CEUTPL_LOCUS11160</name>
</gene>
<dbReference type="AlphaFoldDB" id="A0A9N9MV52"/>
<organism evidence="3 4">
    <name type="scientific">Ceutorhynchus assimilis</name>
    <name type="common">cabbage seed weevil</name>
    <dbReference type="NCBI Taxonomy" id="467358"/>
    <lineage>
        <taxon>Eukaryota</taxon>
        <taxon>Metazoa</taxon>
        <taxon>Ecdysozoa</taxon>
        <taxon>Arthropoda</taxon>
        <taxon>Hexapoda</taxon>
        <taxon>Insecta</taxon>
        <taxon>Pterygota</taxon>
        <taxon>Neoptera</taxon>
        <taxon>Endopterygota</taxon>
        <taxon>Coleoptera</taxon>
        <taxon>Polyphaga</taxon>
        <taxon>Cucujiformia</taxon>
        <taxon>Curculionidae</taxon>
        <taxon>Ceutorhynchinae</taxon>
        <taxon>Ceutorhynchus</taxon>
    </lineage>
</organism>
<feature type="compositionally biased region" description="Polar residues" evidence="1">
    <location>
        <begin position="496"/>
        <end position="517"/>
    </location>
</feature>
<accession>A0A9N9MV52</accession>
<sequence length="729" mass="85114">MTTQSYHSMSLVERKKQQWAREREELANLGVPFRQYSQSSGNSDRSHYGSKPSLTQKEPPPSETYQRTSTERRSSLPPLYQNQYNSNYDFKHDKTDRGGETSGYGSDSYPTPEYKKQNLPPAGNNSQWPGGNYQSGYESSSSCRDDRPRWGDKGVGVGKFWQPKEEPYDQSTNDPPNWVKRGLEADGAIVVANSSPSVSPEQRYEENDRPCTGSSFSHQHKTYIRGQNIPIDSVELAQRERRRQLALAHQEAIRQQLEEREKKRQEERARRIREEREEELRIEREQEFERRRKLEEERAIQEKLERERKRKEAIKQALEIAEKEAKLEKIKLRMMKQSNGSNSELNNITENIVEKPKLPASEVNENVEEKLNNTKDISLTPKKDNITKEINNNLSEPPEIMPNPSVSPSKSTTSLHSSVINNNQERSLTPIMQSPRNNQFTYFFQPTLDTLQNIQYAVLIPSAQYPVALPVSEINSVLNSARTENRILTPTRYRNNVSKCDSSTQTDSLNSARSSSETGEKYLRDKMSNMDLSYENKRRDRRSRSESMDERPKWGVNRPPTRYMKQSEKDPLYQRRKLRQKRDNANKSYDEKNSSDDSHIGTPVRYRKKDVVDKRHSRARWRTEERMFNGNLKMYQREIAPLESDRDHLYVKCCCNCRRHKVDILKIEENSPRDSLERKNSLPEFDTTNDHRVDLLSKLSTLHNGLLLEQEKWENSPQTPTLLSPRHRT</sequence>
<feature type="compositionally biased region" description="Basic and acidic residues" evidence="1">
    <location>
        <begin position="581"/>
        <end position="599"/>
    </location>
</feature>
<dbReference type="GO" id="GO:0005929">
    <property type="term" value="C:cilium"/>
    <property type="evidence" value="ECO:0007669"/>
    <property type="project" value="TreeGrafter"/>
</dbReference>
<feature type="compositionally biased region" description="Basic and acidic residues" evidence="1">
    <location>
        <begin position="518"/>
        <end position="553"/>
    </location>
</feature>
<reference evidence="3" key="1">
    <citation type="submission" date="2022-01" db="EMBL/GenBank/DDBJ databases">
        <authorList>
            <person name="King R."/>
        </authorList>
    </citation>
    <scope>NUCLEOTIDE SEQUENCE</scope>
</reference>
<feature type="domain" description="CCDC66" evidence="2">
    <location>
        <begin position="208"/>
        <end position="338"/>
    </location>
</feature>
<dbReference type="Pfam" id="PF15236">
    <property type="entry name" value="CCDC66"/>
    <property type="match status" value="1"/>
</dbReference>
<evidence type="ECO:0000259" key="2">
    <source>
        <dbReference type="Pfam" id="PF15236"/>
    </source>
</evidence>
<evidence type="ECO:0000256" key="1">
    <source>
        <dbReference type="SAM" id="MobiDB-lite"/>
    </source>
</evidence>
<dbReference type="PANTHER" id="PTHR22736">
    <property type="entry name" value="COILED-COIL DOMAIN-CONTAINING PROTEIN 66"/>
    <property type="match status" value="1"/>
</dbReference>
<evidence type="ECO:0000313" key="4">
    <source>
        <dbReference type="Proteomes" id="UP001152799"/>
    </source>
</evidence>
<feature type="compositionally biased region" description="Basic and acidic residues" evidence="1">
    <location>
        <begin position="143"/>
        <end position="152"/>
    </location>
</feature>
<feature type="compositionally biased region" description="Basic and acidic residues" evidence="1">
    <location>
        <begin position="89"/>
        <end position="99"/>
    </location>
</feature>
<feature type="region of interest" description="Disordered" evidence="1">
    <location>
        <begin position="26"/>
        <end position="180"/>
    </location>
</feature>
<evidence type="ECO:0000313" key="3">
    <source>
        <dbReference type="EMBL" id="CAG9770712.1"/>
    </source>
</evidence>
<dbReference type="OrthoDB" id="10042846at2759"/>
<feature type="region of interest" description="Disordered" evidence="1">
    <location>
        <begin position="256"/>
        <end position="279"/>
    </location>
</feature>
<dbReference type="EMBL" id="OU892282">
    <property type="protein sequence ID" value="CAG9770712.1"/>
    <property type="molecule type" value="Genomic_DNA"/>
</dbReference>
<dbReference type="GO" id="GO:0005874">
    <property type="term" value="C:microtubule"/>
    <property type="evidence" value="ECO:0007669"/>
    <property type="project" value="TreeGrafter"/>
</dbReference>
<feature type="compositionally biased region" description="Polar residues" evidence="1">
    <location>
        <begin position="123"/>
        <end position="142"/>
    </location>
</feature>
<dbReference type="GO" id="GO:0008017">
    <property type="term" value="F:microtubule binding"/>
    <property type="evidence" value="ECO:0007669"/>
    <property type="project" value="TreeGrafter"/>
</dbReference>
<dbReference type="InterPro" id="IPR040467">
    <property type="entry name" value="CCDC66_dom"/>
</dbReference>
<dbReference type="GO" id="GO:0060271">
    <property type="term" value="P:cilium assembly"/>
    <property type="evidence" value="ECO:0007669"/>
    <property type="project" value="TreeGrafter"/>
</dbReference>
<dbReference type="InterPro" id="IPR039183">
    <property type="entry name" value="CCD66"/>
</dbReference>